<proteinExistence type="inferred from homology"/>
<dbReference type="AlphaFoldDB" id="A0A1I2S4C9"/>
<dbReference type="Pfam" id="PF13556">
    <property type="entry name" value="HTH_30"/>
    <property type="match status" value="1"/>
</dbReference>
<feature type="domain" description="PucR C-terminal helix-turn-helix" evidence="3">
    <location>
        <begin position="490"/>
        <end position="547"/>
    </location>
</feature>
<comment type="similarity">
    <text evidence="1">Belongs to the CdaR family.</text>
</comment>
<reference evidence="6" key="1">
    <citation type="submission" date="2016-10" db="EMBL/GenBank/DDBJ databases">
        <authorList>
            <person name="Varghese N."/>
            <person name="Submissions S."/>
        </authorList>
    </citation>
    <scope>NUCLEOTIDE SEQUENCE [LARGE SCALE GENOMIC DNA]</scope>
    <source>
        <strain evidence="6">DSM 17038</strain>
    </source>
</reference>
<feature type="domain" description="Purine catabolism PurC-like" evidence="2">
    <location>
        <begin position="9"/>
        <end position="124"/>
    </location>
</feature>
<keyword evidence="6" id="KW-1185">Reference proteome</keyword>
<dbReference type="EMBL" id="FOOX01000005">
    <property type="protein sequence ID" value="SFG47658.1"/>
    <property type="molecule type" value="Genomic_DNA"/>
</dbReference>
<dbReference type="Gene3D" id="1.10.10.2840">
    <property type="entry name" value="PucR C-terminal helix-turn-helix domain"/>
    <property type="match status" value="1"/>
</dbReference>
<dbReference type="RefSeq" id="WP_092470743.1">
    <property type="nucleotide sequence ID" value="NZ_FOOX01000005.1"/>
</dbReference>
<dbReference type="InterPro" id="IPR041522">
    <property type="entry name" value="CdaR_GGDEF"/>
</dbReference>
<gene>
    <name evidence="5" type="ORF">SAMN05660649_01765</name>
</gene>
<dbReference type="InterPro" id="IPR051448">
    <property type="entry name" value="CdaR-like_regulators"/>
</dbReference>
<organism evidence="5 6">
    <name type="scientific">Desulfotruncus arcticus DSM 17038</name>
    <dbReference type="NCBI Taxonomy" id="1121424"/>
    <lineage>
        <taxon>Bacteria</taxon>
        <taxon>Bacillati</taxon>
        <taxon>Bacillota</taxon>
        <taxon>Clostridia</taxon>
        <taxon>Eubacteriales</taxon>
        <taxon>Desulfallaceae</taxon>
        <taxon>Desulfotruncus</taxon>
    </lineage>
</organism>
<dbReference type="Proteomes" id="UP000199337">
    <property type="component" value="Unassembled WGS sequence"/>
</dbReference>
<sequence length="553" mass="63232">MGLTVRQALEIGKLQEAVVVAGCQGLDNQIFFVNIMEVPEVTKWMKGGELLVSAGFAFKNNLDLRKRLIYDLAKKKVAAFGIKPGQYFSKVPKDMIKYADDVGLPLLQLPTDVPYMEFMLPIFEILINDQLCQLKRHEQIHNCMLEALLSGGGFLSICQALYNLLGKPIYMLDQAGNIINCVLGVKSKQCFSSEELTEAWHQLQNSLLLCNSNRVNRMTLTLNEKNQDIQLVPIQIDNHVAGYLLVQETGKSLDEQDLLAIEYAGTISTLEFTKEKAVYETERKVRGELLEDLISGNFSVEETVIRRASYLNFNLNAKLAVFIINLDHFENYVIYQANHRENHIQEIKNQTFENTHHAFLSHPGGVMMHIKSNSIIGLIGMDGDINEKKLREKFQEICSKIKKRFPKINISVSMGKFYKGVRNVKKSYEEAEISLRVNRYMNGGDKVVSFQELGPYRFLYELKGSESMEAFYGEILGKLKQYDIQNNAILINTLSSYFKNDCSLKHTAEEMFIHKNSVIYRIRKVEEITGLKLSNPEDRFNLQLCVKLQYLLD</sequence>
<dbReference type="STRING" id="341036.SAMN05660649_01765"/>
<dbReference type="InterPro" id="IPR025736">
    <property type="entry name" value="PucR_C-HTH_dom"/>
</dbReference>
<dbReference type="Gene3D" id="3.30.450.40">
    <property type="match status" value="1"/>
</dbReference>
<evidence type="ECO:0000259" key="3">
    <source>
        <dbReference type="Pfam" id="PF13556"/>
    </source>
</evidence>
<evidence type="ECO:0000259" key="2">
    <source>
        <dbReference type="Pfam" id="PF07905"/>
    </source>
</evidence>
<dbReference type="InterPro" id="IPR029016">
    <property type="entry name" value="GAF-like_dom_sf"/>
</dbReference>
<evidence type="ECO:0000313" key="6">
    <source>
        <dbReference type="Proteomes" id="UP000199337"/>
    </source>
</evidence>
<evidence type="ECO:0000259" key="4">
    <source>
        <dbReference type="Pfam" id="PF17853"/>
    </source>
</evidence>
<dbReference type="InterPro" id="IPR042070">
    <property type="entry name" value="PucR_C-HTH_sf"/>
</dbReference>
<dbReference type="PANTHER" id="PTHR33744:SF1">
    <property type="entry name" value="DNA-BINDING TRANSCRIPTIONAL ACTIVATOR ADER"/>
    <property type="match status" value="1"/>
</dbReference>
<dbReference type="InterPro" id="IPR012914">
    <property type="entry name" value="PucR_dom"/>
</dbReference>
<evidence type="ECO:0000256" key="1">
    <source>
        <dbReference type="ARBA" id="ARBA00006754"/>
    </source>
</evidence>
<dbReference type="PANTHER" id="PTHR33744">
    <property type="entry name" value="CARBOHYDRATE DIACID REGULATOR"/>
    <property type="match status" value="1"/>
</dbReference>
<dbReference type="OrthoDB" id="143422at2"/>
<evidence type="ECO:0000313" key="5">
    <source>
        <dbReference type="EMBL" id="SFG47658.1"/>
    </source>
</evidence>
<accession>A0A1I2S4C9</accession>
<feature type="domain" description="CdaR GGDEF-like" evidence="4">
    <location>
        <begin position="296"/>
        <end position="437"/>
    </location>
</feature>
<dbReference type="Pfam" id="PF17853">
    <property type="entry name" value="GGDEF_2"/>
    <property type="match status" value="1"/>
</dbReference>
<protein>
    <submittedName>
        <fullName evidence="5">PucR C-terminal helix-turn-helix domain-containing protein</fullName>
    </submittedName>
</protein>
<name>A0A1I2S4C9_9FIRM</name>
<dbReference type="Pfam" id="PF07905">
    <property type="entry name" value="PucR"/>
    <property type="match status" value="1"/>
</dbReference>